<feature type="region of interest" description="Disordered" evidence="1">
    <location>
        <begin position="29"/>
        <end position="49"/>
    </location>
</feature>
<dbReference type="AlphaFoldDB" id="A0A4Y2PLH5"/>
<dbReference type="EMBL" id="BGPR01011589">
    <property type="protein sequence ID" value="GBN52041.1"/>
    <property type="molecule type" value="Genomic_DNA"/>
</dbReference>
<name>A0A4Y2PLH5_ARAVE</name>
<evidence type="ECO:0000313" key="2">
    <source>
        <dbReference type="EMBL" id="GBN52041.1"/>
    </source>
</evidence>
<comment type="caution">
    <text evidence="2">The sequence shown here is derived from an EMBL/GenBank/DDBJ whole genome shotgun (WGS) entry which is preliminary data.</text>
</comment>
<dbReference type="OrthoDB" id="9996331at2759"/>
<organism evidence="2 3">
    <name type="scientific">Araneus ventricosus</name>
    <name type="common">Orbweaver spider</name>
    <name type="synonym">Epeira ventricosa</name>
    <dbReference type="NCBI Taxonomy" id="182803"/>
    <lineage>
        <taxon>Eukaryota</taxon>
        <taxon>Metazoa</taxon>
        <taxon>Ecdysozoa</taxon>
        <taxon>Arthropoda</taxon>
        <taxon>Chelicerata</taxon>
        <taxon>Arachnida</taxon>
        <taxon>Araneae</taxon>
        <taxon>Araneomorphae</taxon>
        <taxon>Entelegynae</taxon>
        <taxon>Araneoidea</taxon>
        <taxon>Araneidae</taxon>
        <taxon>Araneus</taxon>
    </lineage>
</organism>
<evidence type="ECO:0000313" key="3">
    <source>
        <dbReference type="Proteomes" id="UP000499080"/>
    </source>
</evidence>
<accession>A0A4Y2PLH5</accession>
<gene>
    <name evidence="2" type="ORF">AVEN_273673_1</name>
</gene>
<reference evidence="2 3" key="1">
    <citation type="journal article" date="2019" name="Sci. Rep.">
        <title>Orb-weaving spider Araneus ventricosus genome elucidates the spidroin gene catalogue.</title>
        <authorList>
            <person name="Kono N."/>
            <person name="Nakamura H."/>
            <person name="Ohtoshi R."/>
            <person name="Moran D.A.P."/>
            <person name="Shinohara A."/>
            <person name="Yoshida Y."/>
            <person name="Fujiwara M."/>
            <person name="Mori M."/>
            <person name="Tomita M."/>
            <person name="Arakawa K."/>
        </authorList>
    </citation>
    <scope>NUCLEOTIDE SEQUENCE [LARGE SCALE GENOMIC DNA]</scope>
</reference>
<proteinExistence type="predicted"/>
<evidence type="ECO:0000256" key="1">
    <source>
        <dbReference type="SAM" id="MobiDB-lite"/>
    </source>
</evidence>
<dbReference type="Proteomes" id="UP000499080">
    <property type="component" value="Unassembled WGS sequence"/>
</dbReference>
<protein>
    <submittedName>
        <fullName evidence="2">Uncharacterized protein</fullName>
    </submittedName>
</protein>
<sequence length="129" mass="14729">MRYSLRQLTTPSANFEIIVHGERYDKKNEARFSTQSDSRLSSSGERESGVHCKQSTVREIDYFSGNGIVARRGIMLDGRTPLHDFEAGSVAAPQYRDKGIFLIPGFTMELLSIFYSYKLQHDVTLWMTL</sequence>
<keyword evidence="3" id="KW-1185">Reference proteome</keyword>